<feature type="transmembrane region" description="Helical" evidence="6">
    <location>
        <begin position="1209"/>
        <end position="1229"/>
    </location>
</feature>
<dbReference type="Proteomes" id="UP001202479">
    <property type="component" value="Unassembled WGS sequence"/>
</dbReference>
<feature type="domain" description="Anaphase-promoting complex subunit 1 beta-sandwich" evidence="7">
    <location>
        <begin position="1278"/>
        <end position="1354"/>
    </location>
</feature>
<dbReference type="GeneID" id="73382456"/>
<sequence>MSTEHQPQLKIPLIDLSDGFRFPLGCEDIILCKNNIYLCIQKNQVTIFRGFLINKVLSFDEEIIHACVATFKIKDEATDIMALCFRQHINFYYPHGKLYTLHLPFDIVLAREYEKGLILQTRTEIYLVNKNFDLKFVDKDTNSAFSNHEHICTYNQRDKGVSLCTTMTDGAINVYHVKNSSRSMKFKSKSLNKMQKKKHYAMSGNTSSISKQSEQKMSSFFIPEHRTSTLLSEARVSNQDSSPVSSLQKDVILSKIETIEKKLNKNHVRVFSISFEDQQGVVIVNKLRQELYVYKYSSYSKYQSVYKCPCLDTIPMHSNFEGCLAVLDDTDLSIVNPFLDLRASCNLTIPINTLISSYDGKIAFKSNDESIHIAKLILEPASQLVSSCLNCFRYLSGSTVIQKIWMLWRSAYNTCGDEWDALVIALLSLFFPFEDKVPCVENEITRKLPQARLLQGSSCFNYDLSDLIPYIVLSLHLLREEYRLDVLKKDYLTKLGSLLSQLTAWMGWAESWPNYYSSSLNIDKSTRFLSIQILQTPPNLLESLASLFTNTIVPFLSFSQLVEESDSIDAIVTPQTHNVLKIFEILVSSQYGPSNLVDMMNDLGVTSLDTFPLGVSFPLKEALSVAQENPNFEWSLGSLELIGREDLSKLLSSTSASASFASSFKNDFTEEVRKEKKQEEDIESLTTQIMASNEVITSWDDQSEARRLGITKLIFDYDRRYYEVTTLLHQTKTQTAYLKVDDNVSEYDLVLLQRSLAIVVALRTLTIPLGRAALFYDGRKPILTEKFPIPKFNLNTLISPTMTNIIHSEENISAELSAWGYFHNGASSGLSISKDSKGISGSWIIFNKPPDLNAQHAGFLLGLGLNGHLKNLEEWHIYNYLGPKHPLTSVGLLIGMAASLRGSMDNKLTKVLSVHAVALLPRGANDLNVPTMVQTAGLIGIGLLYSETQHRRMSEILLSQIAGTVQQNDIVQVHEGYRLASGIALGYVNLGKGDDLRGLNDTHVVDKLLSFAVSTKNSQPGQELSKSCCGAIMALCMIYLKTENANVANKLKVPDSEQLLDYVRPDLLFLRCFAVNMIMWSKIKSTRSWVESQMPKFVLDEFNKVGGFHRMDSDSLMYFNILGGSCLSMALKYASSYNIEARNTILYYLDKLMKLTSKSAVNYDQKLTYNTAITIQNVLALCAAVIMAASGDLEVFRRLRVLHNDTNRILGFGGYMAINTALGFLFLGGGQMAFDNDSLFGIASLITSLYPIYPKENSEYEVHLQALRHFWALAVVPRCLIIRDVKTKEACKIPILIKMKNGELMNKVSPCLIPNLKEISQIQTKSANHFDVIIDFELKSEILENFEKSLTIYVYKKQNYQLLKPSVRSMLQNKSKEQDNTPISSLLNNCEVFQELEKNSKLIWQNEFSTRLLSSTNLKSSGLSIYDIIENKLELMKYAKSASSIEDIWNLKLVFEFTNRMKRDYLHYIQLDFIHELKQILCNKYFAKDDQTRV</sequence>
<keyword evidence="9" id="KW-1185">Reference proteome</keyword>
<dbReference type="InterPro" id="IPR048971">
    <property type="entry name" value="Apc1_3rd"/>
</dbReference>
<keyword evidence="5" id="KW-0131">Cell cycle</keyword>
<comment type="caution">
    <text evidence="8">The sequence shown here is derived from an EMBL/GenBank/DDBJ whole genome shotgun (WGS) entry which is preliminary data.</text>
</comment>
<keyword evidence="3" id="KW-0677">Repeat</keyword>
<evidence type="ECO:0000313" key="9">
    <source>
        <dbReference type="Proteomes" id="UP001202479"/>
    </source>
</evidence>
<organism evidence="8 9">
    <name type="scientific">Candida oxycetoniae</name>
    <dbReference type="NCBI Taxonomy" id="497107"/>
    <lineage>
        <taxon>Eukaryota</taxon>
        <taxon>Fungi</taxon>
        <taxon>Dikarya</taxon>
        <taxon>Ascomycota</taxon>
        <taxon>Saccharomycotina</taxon>
        <taxon>Pichiomycetes</taxon>
        <taxon>Debaryomycetaceae</taxon>
        <taxon>Candida/Lodderomyces clade</taxon>
        <taxon>Candida</taxon>
    </lineage>
</organism>
<name>A0AAI9WVV0_9ASCO</name>
<proteinExistence type="inferred from homology"/>
<evidence type="ECO:0000256" key="6">
    <source>
        <dbReference type="SAM" id="Phobius"/>
    </source>
</evidence>
<comment type="similarity">
    <text evidence="1">Belongs to the APC1 family.</text>
</comment>
<dbReference type="GO" id="GO:0005680">
    <property type="term" value="C:anaphase-promoting complex"/>
    <property type="evidence" value="ECO:0007669"/>
    <property type="project" value="InterPro"/>
</dbReference>
<protein>
    <submittedName>
        <fullName evidence="8">APC1</fullName>
    </submittedName>
</protein>
<dbReference type="PANTHER" id="PTHR12827:SF3">
    <property type="entry name" value="ANAPHASE-PROMOTING COMPLEX SUBUNIT 1"/>
    <property type="match status" value="1"/>
</dbReference>
<evidence type="ECO:0000256" key="2">
    <source>
        <dbReference type="ARBA" id="ARBA00022618"/>
    </source>
</evidence>
<keyword evidence="2" id="KW-0132">Cell division</keyword>
<evidence type="ECO:0000256" key="5">
    <source>
        <dbReference type="ARBA" id="ARBA00023306"/>
    </source>
</evidence>
<feature type="transmembrane region" description="Helical" evidence="6">
    <location>
        <begin position="1167"/>
        <end position="1189"/>
    </location>
</feature>
<dbReference type="InterPro" id="IPR024990">
    <property type="entry name" value="Apc1"/>
</dbReference>
<dbReference type="GO" id="GO:0070979">
    <property type="term" value="P:protein K11-linked ubiquitination"/>
    <property type="evidence" value="ECO:0007669"/>
    <property type="project" value="TreeGrafter"/>
</dbReference>
<dbReference type="PANTHER" id="PTHR12827">
    <property type="entry name" value="MEIOTIC CHECKPOINT REGULATOR TSG24 FAMILY MEMBER"/>
    <property type="match status" value="1"/>
</dbReference>
<keyword evidence="6" id="KW-1133">Transmembrane helix</keyword>
<keyword evidence="6" id="KW-0472">Membrane</keyword>
<keyword evidence="4" id="KW-0498">Mitosis</keyword>
<dbReference type="GO" id="GO:0060090">
    <property type="term" value="F:molecular adaptor activity"/>
    <property type="evidence" value="ECO:0007669"/>
    <property type="project" value="TreeGrafter"/>
</dbReference>
<dbReference type="Gene3D" id="1.25.10.10">
    <property type="entry name" value="Leucine-rich Repeat Variant"/>
    <property type="match status" value="1"/>
</dbReference>
<evidence type="ECO:0000313" key="8">
    <source>
        <dbReference type="EMBL" id="KAI3402435.2"/>
    </source>
</evidence>
<dbReference type="GO" id="GO:0051301">
    <property type="term" value="P:cell division"/>
    <property type="evidence" value="ECO:0007669"/>
    <property type="project" value="UniProtKB-KW"/>
</dbReference>
<dbReference type="Pfam" id="PF21282">
    <property type="entry name" value="APC1_3rd"/>
    <property type="match status" value="1"/>
</dbReference>
<dbReference type="FunFam" id="1.25.10.10:FF:000435">
    <property type="entry name" value="Ubiquitin ligase subunit"/>
    <property type="match status" value="1"/>
</dbReference>
<accession>A0AAI9WVV0</accession>
<dbReference type="RefSeq" id="XP_049178184.1">
    <property type="nucleotide sequence ID" value="XM_049326324.1"/>
</dbReference>
<dbReference type="EMBL" id="JAHUZD010000149">
    <property type="protein sequence ID" value="KAI3402435.2"/>
    <property type="molecule type" value="Genomic_DNA"/>
</dbReference>
<reference evidence="8" key="1">
    <citation type="journal article" date="2022" name="DNA Res.">
        <title>Genome analysis of five recently described species of the CUG-Ser clade uncovers Candida theae as a new hybrid lineage with pathogenic potential in the Candida parapsilosis species complex.</title>
        <authorList>
            <person name="Mixao V."/>
            <person name="Del Olmo V."/>
            <person name="Hegedusova E."/>
            <person name="Saus E."/>
            <person name="Pryszcz L."/>
            <person name="Cillingova A."/>
            <person name="Nosek J."/>
            <person name="Gabaldon T."/>
        </authorList>
    </citation>
    <scope>NUCLEOTIDE SEQUENCE</scope>
    <source>
        <strain evidence="8">CBS 10844</strain>
    </source>
</reference>
<evidence type="ECO:0000256" key="4">
    <source>
        <dbReference type="ARBA" id="ARBA00022776"/>
    </source>
</evidence>
<dbReference type="GO" id="GO:0031145">
    <property type="term" value="P:anaphase-promoting complex-dependent catabolic process"/>
    <property type="evidence" value="ECO:0007669"/>
    <property type="project" value="TreeGrafter"/>
</dbReference>
<gene>
    <name evidence="8" type="ORF">KGF56_004843</name>
</gene>
<dbReference type="InterPro" id="IPR011989">
    <property type="entry name" value="ARM-like"/>
</dbReference>
<keyword evidence="6" id="KW-0812">Transmembrane</keyword>
<evidence type="ECO:0000256" key="1">
    <source>
        <dbReference type="ARBA" id="ARBA00010547"/>
    </source>
</evidence>
<evidence type="ECO:0000259" key="7">
    <source>
        <dbReference type="Pfam" id="PF21282"/>
    </source>
</evidence>
<evidence type="ECO:0000256" key="3">
    <source>
        <dbReference type="ARBA" id="ARBA00022737"/>
    </source>
</evidence>
<dbReference type="GO" id="GO:0007091">
    <property type="term" value="P:metaphase/anaphase transition of mitotic cell cycle"/>
    <property type="evidence" value="ECO:0007669"/>
    <property type="project" value="TreeGrafter"/>
</dbReference>